<dbReference type="AlphaFoldDB" id="A0A0D8XHT8"/>
<protein>
    <submittedName>
        <fullName evidence="1">Uncharacterized protein</fullName>
    </submittedName>
</protein>
<gene>
    <name evidence="1" type="ORF">DICVIV_10693</name>
</gene>
<organism evidence="1 2">
    <name type="scientific">Dictyocaulus viviparus</name>
    <name type="common">Bovine lungworm</name>
    <dbReference type="NCBI Taxonomy" id="29172"/>
    <lineage>
        <taxon>Eukaryota</taxon>
        <taxon>Metazoa</taxon>
        <taxon>Ecdysozoa</taxon>
        <taxon>Nematoda</taxon>
        <taxon>Chromadorea</taxon>
        <taxon>Rhabditida</taxon>
        <taxon>Rhabditina</taxon>
        <taxon>Rhabditomorpha</taxon>
        <taxon>Strongyloidea</taxon>
        <taxon>Metastrongylidae</taxon>
        <taxon>Dictyocaulus</taxon>
    </lineage>
</organism>
<accession>A0A0D8XHT8</accession>
<name>A0A0D8XHT8_DICVI</name>
<reference evidence="1 2" key="1">
    <citation type="submission" date="2013-11" db="EMBL/GenBank/DDBJ databases">
        <title>Draft genome of the bovine lungworm Dictyocaulus viviparus.</title>
        <authorList>
            <person name="Mitreva M."/>
        </authorList>
    </citation>
    <scope>NUCLEOTIDE SEQUENCE [LARGE SCALE GENOMIC DNA]</scope>
    <source>
        <strain evidence="1 2">HannoverDv2000</strain>
    </source>
</reference>
<evidence type="ECO:0000313" key="1">
    <source>
        <dbReference type="EMBL" id="KJH43292.1"/>
    </source>
</evidence>
<evidence type="ECO:0000313" key="2">
    <source>
        <dbReference type="Proteomes" id="UP000053766"/>
    </source>
</evidence>
<dbReference type="Proteomes" id="UP000053766">
    <property type="component" value="Unassembled WGS sequence"/>
</dbReference>
<proteinExistence type="predicted"/>
<sequence length="75" mass="8720">MVNISKHCHFVDGNSSNSRHNLGWFDGFTEMDLITSIINSFKFNMTVLCSLEKKKRKKSKHFLSFLFNCNDVCID</sequence>
<keyword evidence="2" id="KW-1185">Reference proteome</keyword>
<dbReference type="EMBL" id="KN716574">
    <property type="protein sequence ID" value="KJH43292.1"/>
    <property type="molecule type" value="Genomic_DNA"/>
</dbReference>
<reference evidence="2" key="2">
    <citation type="journal article" date="2016" name="Sci. Rep.">
        <title>Dictyocaulus viviparus genome, variome and transcriptome elucidate lungworm biology and support future intervention.</title>
        <authorList>
            <person name="McNulty S.N."/>
            <person name="Strube C."/>
            <person name="Rosa B.A."/>
            <person name="Martin J.C."/>
            <person name="Tyagi R."/>
            <person name="Choi Y.J."/>
            <person name="Wang Q."/>
            <person name="Hallsworth Pepin K."/>
            <person name="Zhang X."/>
            <person name="Ozersky P."/>
            <person name="Wilson R.K."/>
            <person name="Sternberg P.W."/>
            <person name="Gasser R.B."/>
            <person name="Mitreva M."/>
        </authorList>
    </citation>
    <scope>NUCLEOTIDE SEQUENCE [LARGE SCALE GENOMIC DNA]</scope>
    <source>
        <strain evidence="2">HannoverDv2000</strain>
    </source>
</reference>